<feature type="compositionally biased region" description="Basic and acidic residues" evidence="1">
    <location>
        <begin position="204"/>
        <end position="213"/>
    </location>
</feature>
<protein>
    <submittedName>
        <fullName evidence="3">Transglutaminase-like superfamily</fullName>
    </submittedName>
</protein>
<feature type="compositionally biased region" description="Pro residues" evidence="1">
    <location>
        <begin position="316"/>
        <end position="325"/>
    </location>
</feature>
<evidence type="ECO:0000259" key="2">
    <source>
        <dbReference type="Pfam" id="PF01841"/>
    </source>
</evidence>
<feature type="compositionally biased region" description="Low complexity" evidence="1">
    <location>
        <begin position="168"/>
        <end position="188"/>
    </location>
</feature>
<reference evidence="3 4" key="2">
    <citation type="journal article" date="2021" name="Curr. Genet.">
        <title>Genetic response to nitrogen starvation in the aggressive Eucalyptus foliar pathogen Teratosphaeria destructans.</title>
        <authorList>
            <person name="Havenga M."/>
            <person name="Wingfield B.D."/>
            <person name="Wingfield M.J."/>
            <person name="Dreyer L.L."/>
            <person name="Roets F."/>
            <person name="Aylward J."/>
        </authorList>
    </citation>
    <scope>NUCLEOTIDE SEQUENCE [LARGE SCALE GENOMIC DNA]</scope>
    <source>
        <strain evidence="3">CMW44962</strain>
    </source>
</reference>
<name>A0A9W7W206_9PEZI</name>
<dbReference type="EMBL" id="RIBY02001904">
    <property type="protein sequence ID" value="KAH9827166.1"/>
    <property type="molecule type" value="Genomic_DNA"/>
</dbReference>
<feature type="compositionally biased region" description="Pro residues" evidence="1">
    <location>
        <begin position="340"/>
        <end position="349"/>
    </location>
</feature>
<dbReference type="PANTHER" id="PTHR46333:SF5">
    <property type="entry name" value="TRANSGLUTAMINASE-LIKE DOMAIN-CONTAINING PROTEIN"/>
    <property type="match status" value="1"/>
</dbReference>
<feature type="compositionally biased region" description="Low complexity" evidence="1">
    <location>
        <begin position="259"/>
        <end position="270"/>
    </location>
</feature>
<evidence type="ECO:0000256" key="1">
    <source>
        <dbReference type="SAM" id="MobiDB-lite"/>
    </source>
</evidence>
<feature type="non-terminal residue" evidence="3">
    <location>
        <position position="526"/>
    </location>
</feature>
<feature type="region of interest" description="Disordered" evidence="1">
    <location>
        <begin position="19"/>
        <end position="370"/>
    </location>
</feature>
<organism evidence="3 4">
    <name type="scientific">Teratosphaeria destructans</name>
    <dbReference type="NCBI Taxonomy" id="418781"/>
    <lineage>
        <taxon>Eukaryota</taxon>
        <taxon>Fungi</taxon>
        <taxon>Dikarya</taxon>
        <taxon>Ascomycota</taxon>
        <taxon>Pezizomycotina</taxon>
        <taxon>Dothideomycetes</taxon>
        <taxon>Dothideomycetidae</taxon>
        <taxon>Mycosphaerellales</taxon>
        <taxon>Teratosphaeriaceae</taxon>
        <taxon>Teratosphaeria</taxon>
    </lineage>
</organism>
<proteinExistence type="predicted"/>
<evidence type="ECO:0000313" key="4">
    <source>
        <dbReference type="Proteomes" id="UP001138500"/>
    </source>
</evidence>
<feature type="region of interest" description="Disordered" evidence="1">
    <location>
        <begin position="501"/>
        <end position="526"/>
    </location>
</feature>
<dbReference type="InterPro" id="IPR002931">
    <property type="entry name" value="Transglutaminase-like"/>
</dbReference>
<feature type="compositionally biased region" description="Polar residues" evidence="1">
    <location>
        <begin position="26"/>
        <end position="43"/>
    </location>
</feature>
<feature type="compositionally biased region" description="Pro residues" evidence="1">
    <location>
        <begin position="48"/>
        <end position="68"/>
    </location>
</feature>
<feature type="compositionally biased region" description="Pro residues" evidence="1">
    <location>
        <begin position="504"/>
        <end position="526"/>
    </location>
</feature>
<keyword evidence="4" id="KW-1185">Reference proteome</keyword>
<feature type="domain" description="Transglutaminase-like" evidence="2">
    <location>
        <begin position="414"/>
        <end position="495"/>
    </location>
</feature>
<dbReference type="Pfam" id="PF01841">
    <property type="entry name" value="Transglut_core"/>
    <property type="match status" value="1"/>
</dbReference>
<comment type="caution">
    <text evidence="3">The sequence shown here is derived from an EMBL/GenBank/DDBJ whole genome shotgun (WGS) entry which is preliminary data.</text>
</comment>
<feature type="compositionally biased region" description="Basic and acidic residues" evidence="1">
    <location>
        <begin position="150"/>
        <end position="160"/>
    </location>
</feature>
<feature type="compositionally biased region" description="Polar residues" evidence="1">
    <location>
        <begin position="228"/>
        <end position="241"/>
    </location>
</feature>
<gene>
    <name evidence="3" type="ORF">Tdes44962_MAKER09810</name>
</gene>
<dbReference type="OrthoDB" id="6129702at2759"/>
<dbReference type="InterPro" id="IPR038765">
    <property type="entry name" value="Papain-like_cys_pep_sf"/>
</dbReference>
<reference evidence="3 4" key="1">
    <citation type="journal article" date="2018" name="IMA Fungus">
        <title>IMA Genome-F 10: Nine draft genome sequences of Claviceps purpurea s.lat., including C. arundinis, C. humidiphila, and C. cf. spartinae, pseudomolecules for the pitch canker pathogen Fusarium circinatum, draft genome of Davidsoniella eucalypti, Grosmannia galeiformis, Quambalaria eucalypti, and Teratosphaeria destructans.</title>
        <authorList>
            <person name="Wingfield B.D."/>
            <person name="Liu M."/>
            <person name="Nguyen H.D."/>
            <person name="Lane F.A."/>
            <person name="Morgan S.W."/>
            <person name="De Vos L."/>
            <person name="Wilken P.M."/>
            <person name="Duong T.A."/>
            <person name="Aylward J."/>
            <person name="Coetzee M.P."/>
            <person name="Dadej K."/>
            <person name="De Beer Z.W."/>
            <person name="Findlay W."/>
            <person name="Havenga M."/>
            <person name="Kolarik M."/>
            <person name="Menzies J.G."/>
            <person name="Naidoo K."/>
            <person name="Pochopski O."/>
            <person name="Shoukouhi P."/>
            <person name="Santana Q.C."/>
            <person name="Seifert K.A."/>
            <person name="Soal N."/>
            <person name="Steenkamp E.T."/>
            <person name="Tatham C.T."/>
            <person name="van der Nest M.A."/>
            <person name="Wingfield M.J."/>
        </authorList>
    </citation>
    <scope>NUCLEOTIDE SEQUENCE [LARGE SCALE GENOMIC DNA]</scope>
    <source>
        <strain evidence="3">CMW44962</strain>
    </source>
</reference>
<dbReference type="AlphaFoldDB" id="A0A9W7W206"/>
<feature type="compositionally biased region" description="Low complexity" evidence="1">
    <location>
        <begin position="293"/>
        <end position="314"/>
    </location>
</feature>
<accession>A0A9W7W206</accession>
<sequence>MADEQSMSVKHRIAQLKLHHVARLPDTSTSASHDQVIEGTTWTRTRRPPTPPPPAPARPHPPHPPPRPNSVGVPTAQNGSIGNQPEGDHEAATTTTTTTNGPVRPPLPSRPPTSQSLSAPSLPPRRMTSDPSPASPASPPRRPSETPSSSDDRLARRDSSESISSVATGRSSLSGVSTTTSITSGRSVKAPVFDPNALPALPPKRTEEEKRSYYDSGYQKSARRPLKSTYSSPNILPRQSGTTAPPTPRRPSTRQAQLSSSSEVESASESPVRQMEPAPAPALSVRPPPPQLPSRHTATPQPPARQLQPPASAAERPPPVQPPRPKQSALAMGFGSSTPKPTPPLPSRPDPSATTNGITPPPIPTSSRPDLAALQASKPKPNTSTPLCLHCRDFTHPDHHATQFPRQNNQSLSHLAHALTSPFPSPTDKARAIFTWLHHNIRYDTAAFFSGHLTPSTPQSTLATGLAVCEGYAGLFAALAMSSGLEALVVGGHGKGYGYRPLGPHDPIPAPTPPATPGTPSTSPTP</sequence>
<dbReference type="InterPro" id="IPR052557">
    <property type="entry name" value="CAP/Cytokinesis_protein"/>
</dbReference>
<dbReference type="SUPFAM" id="SSF54001">
    <property type="entry name" value="Cysteine proteinases"/>
    <property type="match status" value="1"/>
</dbReference>
<dbReference type="PANTHER" id="PTHR46333">
    <property type="entry name" value="CYTOKINESIS PROTEIN 3"/>
    <property type="match status" value="1"/>
</dbReference>
<dbReference type="GO" id="GO:0005737">
    <property type="term" value="C:cytoplasm"/>
    <property type="evidence" value="ECO:0007669"/>
    <property type="project" value="TreeGrafter"/>
</dbReference>
<dbReference type="Proteomes" id="UP001138500">
    <property type="component" value="Unassembled WGS sequence"/>
</dbReference>
<dbReference type="Gene3D" id="3.10.620.30">
    <property type="match status" value="1"/>
</dbReference>
<evidence type="ECO:0000313" key="3">
    <source>
        <dbReference type="EMBL" id="KAH9827166.1"/>
    </source>
</evidence>